<gene>
    <name evidence="1" type="ORF">FHS57_002084</name>
</gene>
<keyword evidence="2" id="KW-1185">Reference proteome</keyword>
<name>A0A7W6EPZ3_9BACT</name>
<accession>A0A7W6EPZ3</accession>
<protein>
    <submittedName>
        <fullName evidence="1">Uncharacterized protein</fullName>
    </submittedName>
</protein>
<dbReference type="AlphaFoldDB" id="A0A7W6EPZ3"/>
<sequence>MAKLRSKSKLYQEIDGKPSQGGIGFSPEKASEMVRSLYINENKLNQGGKGLILNGSIVEATFDEAQILRILRTKGVRGIRVYLALSDRKYNKATDECEEVPLHLSFVLVGIDENGKDNVLEFDSGKKFLVTCECGGNCERCPPVVNTEVSDSALKMILSGQKFNGIDTDLRLLEF</sequence>
<dbReference type="EMBL" id="JACIBY010000004">
    <property type="protein sequence ID" value="MBB3838079.1"/>
    <property type="molecule type" value="Genomic_DNA"/>
</dbReference>
<comment type="caution">
    <text evidence="1">The sequence shown here is derived from an EMBL/GenBank/DDBJ whole genome shotgun (WGS) entry which is preliminary data.</text>
</comment>
<dbReference type="Proteomes" id="UP000541352">
    <property type="component" value="Unassembled WGS sequence"/>
</dbReference>
<reference evidence="1 2" key="1">
    <citation type="submission" date="2020-08" db="EMBL/GenBank/DDBJ databases">
        <title>Genomic Encyclopedia of Type Strains, Phase IV (KMG-IV): sequencing the most valuable type-strain genomes for metagenomic binning, comparative biology and taxonomic classification.</title>
        <authorList>
            <person name="Goeker M."/>
        </authorList>
    </citation>
    <scope>NUCLEOTIDE SEQUENCE [LARGE SCALE GENOMIC DNA]</scope>
    <source>
        <strain evidence="1 2">DSM 17976</strain>
    </source>
</reference>
<proteinExistence type="predicted"/>
<organism evidence="1 2">
    <name type="scientific">Runella defluvii</name>
    <dbReference type="NCBI Taxonomy" id="370973"/>
    <lineage>
        <taxon>Bacteria</taxon>
        <taxon>Pseudomonadati</taxon>
        <taxon>Bacteroidota</taxon>
        <taxon>Cytophagia</taxon>
        <taxon>Cytophagales</taxon>
        <taxon>Spirosomataceae</taxon>
        <taxon>Runella</taxon>
    </lineage>
</organism>
<evidence type="ECO:0000313" key="2">
    <source>
        <dbReference type="Proteomes" id="UP000541352"/>
    </source>
</evidence>
<dbReference type="RefSeq" id="WP_183973197.1">
    <property type="nucleotide sequence ID" value="NZ_JACIBY010000004.1"/>
</dbReference>
<evidence type="ECO:0000313" key="1">
    <source>
        <dbReference type="EMBL" id="MBB3838079.1"/>
    </source>
</evidence>